<dbReference type="InterPro" id="IPR019109">
    <property type="entry name" value="MamF_MmsF"/>
</dbReference>
<evidence type="ECO:0000313" key="6">
    <source>
        <dbReference type="EMBL" id="AAF09727.1"/>
    </source>
</evidence>
<dbReference type="PaxDb" id="243230-DR_0138"/>
<dbReference type="EnsemblBacteria" id="AAF09727">
    <property type="protein sequence ID" value="AAF09727"/>
    <property type="gene ID" value="DR_0138"/>
</dbReference>
<feature type="transmembrane region" description="Helical" evidence="5">
    <location>
        <begin position="33"/>
        <end position="54"/>
    </location>
</feature>
<feature type="transmembrane region" description="Helical" evidence="5">
    <location>
        <begin position="75"/>
        <end position="102"/>
    </location>
</feature>
<evidence type="ECO:0000256" key="2">
    <source>
        <dbReference type="ARBA" id="ARBA00022692"/>
    </source>
</evidence>
<dbReference type="KEGG" id="dra:DR_0138"/>
<organism evidence="6 7">
    <name type="scientific">Deinococcus radiodurans (strain ATCC 13939 / DSM 20539 / JCM 16871 / CCUG 27074 / LMG 4051 / NBRC 15346 / NCIMB 9279 / VKM B-1422 / R1)</name>
    <dbReference type="NCBI Taxonomy" id="243230"/>
    <lineage>
        <taxon>Bacteria</taxon>
        <taxon>Thermotogati</taxon>
        <taxon>Deinococcota</taxon>
        <taxon>Deinococci</taxon>
        <taxon>Deinococcales</taxon>
        <taxon>Deinococcaceae</taxon>
        <taxon>Deinococcus</taxon>
    </lineage>
</organism>
<keyword evidence="3 5" id="KW-1133">Transmembrane helix</keyword>
<dbReference type="AlphaFoldDB" id="Q9RY14"/>
<evidence type="ECO:0000256" key="4">
    <source>
        <dbReference type="ARBA" id="ARBA00023136"/>
    </source>
</evidence>
<dbReference type="HOGENOM" id="CLU_104196_0_2_0"/>
<dbReference type="EMBL" id="AE000513">
    <property type="protein sequence ID" value="AAF09727.1"/>
    <property type="molecule type" value="Genomic_DNA"/>
</dbReference>
<evidence type="ECO:0000256" key="1">
    <source>
        <dbReference type="ARBA" id="ARBA00004141"/>
    </source>
</evidence>
<name>Q9RY14_DEIRA</name>
<dbReference type="OrthoDB" id="9808930at2"/>
<gene>
    <name evidence="6" type="ordered locus">DR_0138</name>
</gene>
<evidence type="ECO:0000256" key="3">
    <source>
        <dbReference type="ARBA" id="ARBA00022989"/>
    </source>
</evidence>
<dbReference type="Proteomes" id="UP000002524">
    <property type="component" value="Chromosome 1"/>
</dbReference>
<evidence type="ECO:0008006" key="8">
    <source>
        <dbReference type="Google" id="ProtNLM"/>
    </source>
</evidence>
<dbReference type="PATRIC" id="fig|243230.17.peg.303"/>
<keyword evidence="2 5" id="KW-0812">Transmembrane</keyword>
<evidence type="ECO:0000256" key="5">
    <source>
        <dbReference type="SAM" id="Phobius"/>
    </source>
</evidence>
<dbReference type="InParanoid" id="Q9RY14"/>
<dbReference type="Pfam" id="PF09685">
    <property type="entry name" value="MamF_MmsF"/>
    <property type="match status" value="1"/>
</dbReference>
<reference evidence="6 7" key="1">
    <citation type="journal article" date="1999" name="Science">
        <title>Genome sequence of the radioresistant bacterium Deinococcus radiodurans R1.</title>
        <authorList>
            <person name="White O."/>
            <person name="Eisen J.A."/>
            <person name="Heidelberg J.F."/>
            <person name="Hickey E.K."/>
            <person name="Peterson J.D."/>
            <person name="Dodson R.J."/>
            <person name="Haft D.H."/>
            <person name="Gwinn M.L."/>
            <person name="Nelson W.C."/>
            <person name="Richardson D.L."/>
            <person name="Moffat K.S."/>
            <person name="Qin H."/>
            <person name="Jiang L."/>
            <person name="Pamphile W."/>
            <person name="Crosby M."/>
            <person name="Shen M."/>
            <person name="Vamathevan J.J."/>
            <person name="Lam P."/>
            <person name="McDonald L."/>
            <person name="Utterback T."/>
            <person name="Zalewski C."/>
            <person name="Makarova K.S."/>
            <person name="Aravind L."/>
            <person name="Daly M.J."/>
            <person name="Minton K.W."/>
            <person name="Fleischmann R.D."/>
            <person name="Ketchum K.A."/>
            <person name="Nelson K.E."/>
            <person name="Salzberg S."/>
            <person name="Smith H.O."/>
            <person name="Venter J.C."/>
            <person name="Fraser C.M."/>
        </authorList>
    </citation>
    <scope>NUCLEOTIDE SEQUENCE [LARGE SCALE GENOMIC DNA]</scope>
    <source>
        <strain evidence="7">ATCC 13939 / DSM 20539 / JCM 16871 / LMG 4051 / NBRC 15346 / NCIMB 9279 / R1 / VKM B-1422</strain>
    </source>
</reference>
<dbReference type="STRING" id="243230.DR_0138"/>
<feature type="transmembrane region" description="Helical" evidence="5">
    <location>
        <begin position="108"/>
        <end position="141"/>
    </location>
</feature>
<proteinExistence type="predicted"/>
<dbReference type="PIR" id="G75555">
    <property type="entry name" value="G75555"/>
</dbReference>
<protein>
    <recommendedName>
        <fullName evidence="8">DUF4870 domain-containing protein</fullName>
    </recommendedName>
</protein>
<sequence>MMNGQTPTQLRPLASGLSPDERSGAYLLHLSPLLGLLLPSIGHLLGPVAAWWMLKSSPALDAQGKEVVNFQLTATVISLLLSVLAFVLIGAGMLGGLAGIVAPLAGMLSMFGAVGALFAILLPLSLLLSVYPLVCMVLGLMRASEGQLYRYPLTIRFLS</sequence>
<evidence type="ECO:0000313" key="7">
    <source>
        <dbReference type="Proteomes" id="UP000002524"/>
    </source>
</evidence>
<accession>Q9RY14</accession>
<keyword evidence="7" id="KW-1185">Reference proteome</keyword>
<dbReference type="eggNOG" id="COG3296">
    <property type="taxonomic scope" value="Bacteria"/>
</dbReference>
<keyword evidence="4 5" id="KW-0472">Membrane</keyword>
<comment type="subcellular location">
    <subcellularLocation>
        <location evidence="1">Membrane</location>
        <topology evidence="1">Multi-pass membrane protein</topology>
    </subcellularLocation>
</comment>